<protein>
    <submittedName>
        <fullName evidence="1">Uncharacterized protein</fullName>
    </submittedName>
</protein>
<evidence type="ECO:0000313" key="2">
    <source>
        <dbReference type="Proteomes" id="UP000283095"/>
    </source>
</evidence>
<sequence>MEKKYCLHCQTLCSEENVCKVCGKQEFCSLIIKVQYQSEKDSKTNY</sequence>
<name>A0A3T0KV14_9BACI</name>
<dbReference type="KEGG" id="pasa:BAOM_3462"/>
<accession>A0A3T0KV14</accession>
<organism evidence="1 2">
    <name type="scientific">Peribacillus asahii</name>
    <dbReference type="NCBI Taxonomy" id="228899"/>
    <lineage>
        <taxon>Bacteria</taxon>
        <taxon>Bacillati</taxon>
        <taxon>Bacillota</taxon>
        <taxon>Bacilli</taxon>
        <taxon>Bacillales</taxon>
        <taxon>Bacillaceae</taxon>
        <taxon>Peribacillus</taxon>
    </lineage>
</organism>
<dbReference type="Proteomes" id="UP000283095">
    <property type="component" value="Chromosome"/>
</dbReference>
<gene>
    <name evidence="1" type="ORF">BAOM_3462</name>
</gene>
<dbReference type="RefSeq" id="WP_164853263.1">
    <property type="nucleotide sequence ID" value="NZ_CP026095.1"/>
</dbReference>
<dbReference type="EMBL" id="CP026095">
    <property type="protein sequence ID" value="AZV44071.1"/>
    <property type="molecule type" value="Genomic_DNA"/>
</dbReference>
<reference evidence="1 2" key="1">
    <citation type="submission" date="2018-01" db="EMBL/GenBank/DDBJ databases">
        <title>Bacillus asahii Genome sequencing and assembly.</title>
        <authorList>
            <person name="Jiang H."/>
            <person name="Feng Y."/>
            <person name="Zhao F."/>
            <person name="Lin X."/>
        </authorList>
    </citation>
    <scope>NUCLEOTIDE SEQUENCE [LARGE SCALE GENOMIC DNA]</scope>
    <source>
        <strain evidence="1 2">OM18</strain>
    </source>
</reference>
<evidence type="ECO:0000313" key="1">
    <source>
        <dbReference type="EMBL" id="AZV44071.1"/>
    </source>
</evidence>
<dbReference type="AlphaFoldDB" id="A0A3T0KV14"/>
<proteinExistence type="predicted"/>